<evidence type="ECO:0000256" key="1">
    <source>
        <dbReference type="ARBA" id="ARBA00004141"/>
    </source>
</evidence>
<dbReference type="OrthoDB" id="5396103at2759"/>
<keyword evidence="8" id="KW-1185">Reference proteome</keyword>
<dbReference type="InParanoid" id="A0A401G5F2"/>
<dbReference type="InterPro" id="IPR050997">
    <property type="entry name" value="MAPEG"/>
</dbReference>
<evidence type="ECO:0000313" key="8">
    <source>
        <dbReference type="Proteomes" id="UP000287166"/>
    </source>
</evidence>
<evidence type="ECO:0000256" key="5">
    <source>
        <dbReference type="SAM" id="MobiDB-lite"/>
    </source>
</evidence>
<organism evidence="7 8">
    <name type="scientific">Sparassis crispa</name>
    <dbReference type="NCBI Taxonomy" id="139825"/>
    <lineage>
        <taxon>Eukaryota</taxon>
        <taxon>Fungi</taxon>
        <taxon>Dikarya</taxon>
        <taxon>Basidiomycota</taxon>
        <taxon>Agaricomycotina</taxon>
        <taxon>Agaricomycetes</taxon>
        <taxon>Polyporales</taxon>
        <taxon>Sparassidaceae</taxon>
        <taxon>Sparassis</taxon>
    </lineage>
</organism>
<dbReference type="InterPro" id="IPR001129">
    <property type="entry name" value="Membr-assoc_MAPEG"/>
</dbReference>
<evidence type="ECO:0000256" key="6">
    <source>
        <dbReference type="SAM" id="Phobius"/>
    </source>
</evidence>
<comment type="subcellular location">
    <subcellularLocation>
        <location evidence="1">Membrane</location>
        <topology evidence="1">Multi-pass membrane protein</topology>
    </subcellularLocation>
</comment>
<evidence type="ECO:0000313" key="7">
    <source>
        <dbReference type="EMBL" id="GBE77395.1"/>
    </source>
</evidence>
<dbReference type="GO" id="GO:0016020">
    <property type="term" value="C:membrane"/>
    <property type="evidence" value="ECO:0007669"/>
    <property type="project" value="UniProtKB-SubCell"/>
</dbReference>
<feature type="compositionally biased region" description="Basic and acidic residues" evidence="5">
    <location>
        <begin position="384"/>
        <end position="404"/>
    </location>
</feature>
<dbReference type="PANTHER" id="PTHR10250:SF26">
    <property type="entry name" value="GLUTATHIONE S-TRANSFERASE 3, MITOCHONDRIAL"/>
    <property type="match status" value="1"/>
</dbReference>
<dbReference type="AlphaFoldDB" id="A0A401G5F2"/>
<dbReference type="PANTHER" id="PTHR10250">
    <property type="entry name" value="MICROSOMAL GLUTATHIONE S-TRANSFERASE"/>
    <property type="match status" value="1"/>
</dbReference>
<dbReference type="GeneID" id="38774312"/>
<dbReference type="Gene3D" id="1.20.120.550">
    <property type="entry name" value="Membrane associated eicosanoid/glutathione metabolism-like domain"/>
    <property type="match status" value="1"/>
</dbReference>
<dbReference type="Pfam" id="PF01124">
    <property type="entry name" value="MAPEG"/>
    <property type="match status" value="1"/>
</dbReference>
<dbReference type="STRING" id="139825.A0A401G5F2"/>
<protein>
    <recommendedName>
        <fullName evidence="9">MAPEG-domain-containing protein</fullName>
    </recommendedName>
</protein>
<evidence type="ECO:0000256" key="3">
    <source>
        <dbReference type="ARBA" id="ARBA00022989"/>
    </source>
</evidence>
<dbReference type="GO" id="GO:0004602">
    <property type="term" value="F:glutathione peroxidase activity"/>
    <property type="evidence" value="ECO:0007669"/>
    <property type="project" value="TreeGrafter"/>
</dbReference>
<proteinExistence type="predicted"/>
<feature type="region of interest" description="Disordered" evidence="5">
    <location>
        <begin position="248"/>
        <end position="336"/>
    </location>
</feature>
<keyword evidence="3 6" id="KW-1133">Transmembrane helix</keyword>
<evidence type="ECO:0008006" key="9">
    <source>
        <dbReference type="Google" id="ProtNLM"/>
    </source>
</evidence>
<comment type="caution">
    <text evidence="7">The sequence shown here is derived from an EMBL/GenBank/DDBJ whole genome shotgun (WGS) entry which is preliminary data.</text>
</comment>
<dbReference type="SUPFAM" id="SSF161084">
    <property type="entry name" value="MAPEG domain-like"/>
    <property type="match status" value="1"/>
</dbReference>
<dbReference type="InterPro" id="IPR023352">
    <property type="entry name" value="MAPEG-like_dom_sf"/>
</dbReference>
<feature type="transmembrane region" description="Helical" evidence="6">
    <location>
        <begin position="89"/>
        <end position="109"/>
    </location>
</feature>
<evidence type="ECO:0000256" key="2">
    <source>
        <dbReference type="ARBA" id="ARBA00022692"/>
    </source>
</evidence>
<feature type="region of interest" description="Disordered" evidence="5">
    <location>
        <begin position="584"/>
        <end position="611"/>
    </location>
</feature>
<keyword evidence="4 6" id="KW-0472">Membrane</keyword>
<feature type="region of interest" description="Disordered" evidence="5">
    <location>
        <begin position="373"/>
        <end position="412"/>
    </location>
</feature>
<dbReference type="RefSeq" id="XP_027608308.1">
    <property type="nucleotide sequence ID" value="XM_027752507.1"/>
</dbReference>
<evidence type="ECO:0000256" key="4">
    <source>
        <dbReference type="ARBA" id="ARBA00023136"/>
    </source>
</evidence>
<gene>
    <name evidence="7" type="ORF">SCP_0102680</name>
</gene>
<feature type="compositionally biased region" description="Low complexity" evidence="5">
    <location>
        <begin position="307"/>
        <end position="319"/>
    </location>
</feature>
<dbReference type="GO" id="GO:0004364">
    <property type="term" value="F:glutathione transferase activity"/>
    <property type="evidence" value="ECO:0007669"/>
    <property type="project" value="TreeGrafter"/>
</dbReference>
<dbReference type="GO" id="GO:0005635">
    <property type="term" value="C:nuclear envelope"/>
    <property type="evidence" value="ECO:0007669"/>
    <property type="project" value="TreeGrafter"/>
</dbReference>
<sequence>MSAITIPREFVYPVSAVVSTLWLTTWQTIKVGRARKAANIKYPQLYAEKAEAEAKKEAQIFNCAQRAHQNTLENLPLIVVGTLVVGTKYPVVAASMCGFWTFCRVLYTIGYSTGDPARRSYMGSTGLGALAMVGILFGATWTCRPNLQPLRRLYAVASSSSLLSQFSSTCATMSGLSRRPSLPTTSSAFALPASTSSSVFNNPTPAVASDDLALFMLRYRLHSPRGYLSETRLHSPLAISFTIPRRYSTSTSVNGEESESDRDKMSTDSDSGSATPLLPAPIVGSLSDSSLKTSRPRSPATPPPRSAPAAMPSASSSTSDMSLEPPYRGAHRRRPSHALRVPSILRLISEAHPEENEVQSEAQFQRLVASVSALPTRPRTPRAASDRGRYPEEADVEENAREETPSDDGELDDDLFAYINSVNATKPVTPAQSINGDDICTLDSPMAVAMDVDLPSMSGSPIMSTWRYTPPPTSSAVRSNKRKLEDRYDPYPTVSKRRAVSPSLSYLRASGGAPRLSMPIPIPVPPSGLNSGASSPIVPSSGSYFSSSFINRTSSAMSSPTLRAQIGLSSPVLRPIIRSRRIAGDEEREVDGAGHAVNGLTLSDPHPPTSL</sequence>
<dbReference type="EMBL" id="BFAD01000001">
    <property type="protein sequence ID" value="GBE77395.1"/>
    <property type="molecule type" value="Genomic_DNA"/>
</dbReference>
<feature type="transmembrane region" description="Helical" evidence="6">
    <location>
        <begin position="121"/>
        <end position="141"/>
    </location>
</feature>
<dbReference type="Proteomes" id="UP000287166">
    <property type="component" value="Unassembled WGS sequence"/>
</dbReference>
<keyword evidence="2 6" id="KW-0812">Transmembrane</keyword>
<name>A0A401G5F2_9APHY</name>
<reference evidence="7 8" key="1">
    <citation type="journal article" date="2018" name="Sci. Rep.">
        <title>Genome sequence of the cauliflower mushroom Sparassis crispa (Hanabiratake) and its association with beneficial usage.</title>
        <authorList>
            <person name="Kiyama R."/>
            <person name="Furutani Y."/>
            <person name="Kawaguchi K."/>
            <person name="Nakanishi T."/>
        </authorList>
    </citation>
    <scope>NUCLEOTIDE SEQUENCE [LARGE SCALE GENOMIC DNA]</scope>
</reference>
<dbReference type="GO" id="GO:0005783">
    <property type="term" value="C:endoplasmic reticulum"/>
    <property type="evidence" value="ECO:0007669"/>
    <property type="project" value="TreeGrafter"/>
</dbReference>
<accession>A0A401G5F2</accession>